<keyword evidence="1" id="KW-0472">Membrane</keyword>
<accession>C1B375</accession>
<protein>
    <submittedName>
        <fullName evidence="2">Hypothetical membrane protein</fullName>
    </submittedName>
</protein>
<name>C1B375_RHOOB</name>
<gene>
    <name evidence="2" type="ordered locus">ROP_67450</name>
</gene>
<evidence type="ECO:0000313" key="3">
    <source>
        <dbReference type="Proteomes" id="UP000002212"/>
    </source>
</evidence>
<dbReference type="AlphaFoldDB" id="C1B375"/>
<dbReference type="EMBL" id="AP011115">
    <property type="protein sequence ID" value="BAH54992.1"/>
    <property type="molecule type" value="Genomic_DNA"/>
</dbReference>
<dbReference type="HOGENOM" id="CLU_2481246_0_0_11"/>
<dbReference type="Proteomes" id="UP000002212">
    <property type="component" value="Chromosome"/>
</dbReference>
<dbReference type="Pfam" id="PF24431">
    <property type="entry name" value="DUF7554"/>
    <property type="match status" value="1"/>
</dbReference>
<keyword evidence="1" id="KW-0812">Transmembrane</keyword>
<reference evidence="2 3" key="1">
    <citation type="submission" date="2009-03" db="EMBL/GenBank/DDBJ databases">
        <title>Comparison of the complete genome sequences of Rhodococcus erythropolis PR4 and Rhodococcus opacus B4.</title>
        <authorList>
            <person name="Takarada H."/>
            <person name="Sekine M."/>
            <person name="Hosoyama A."/>
            <person name="Yamada R."/>
            <person name="Fujisawa T."/>
            <person name="Omata S."/>
            <person name="Shimizu A."/>
            <person name="Tsukatani N."/>
            <person name="Tanikawa S."/>
            <person name="Fujita N."/>
            <person name="Harayama S."/>
        </authorList>
    </citation>
    <scope>NUCLEOTIDE SEQUENCE [LARGE SCALE GENOMIC DNA]</scope>
    <source>
        <strain evidence="2 3">B4</strain>
    </source>
</reference>
<proteinExistence type="predicted"/>
<sequence length="87" mass="9418">MPGWWAYPISGVDRTSGAEIDRGDVMEETMFWKIVLAVAAIWIALAVVGALVKGLFWILVVSAVVFGVYLLIKAMSGSGEKSDITRS</sequence>
<dbReference type="KEGG" id="rop:ROP_67450"/>
<dbReference type="PATRIC" id="fig|632772.20.peg.7032"/>
<dbReference type="STRING" id="632772.ROP_67450"/>
<feature type="transmembrane region" description="Helical" evidence="1">
    <location>
        <begin position="30"/>
        <end position="48"/>
    </location>
</feature>
<evidence type="ECO:0000256" key="1">
    <source>
        <dbReference type="SAM" id="Phobius"/>
    </source>
</evidence>
<organism evidence="2 3">
    <name type="scientific">Rhodococcus opacus (strain B4)</name>
    <dbReference type="NCBI Taxonomy" id="632772"/>
    <lineage>
        <taxon>Bacteria</taxon>
        <taxon>Bacillati</taxon>
        <taxon>Actinomycetota</taxon>
        <taxon>Actinomycetes</taxon>
        <taxon>Mycobacteriales</taxon>
        <taxon>Nocardiaceae</taxon>
        <taxon>Rhodococcus</taxon>
    </lineage>
</organism>
<keyword evidence="1" id="KW-1133">Transmembrane helix</keyword>
<evidence type="ECO:0000313" key="2">
    <source>
        <dbReference type="EMBL" id="BAH54992.1"/>
    </source>
</evidence>
<dbReference type="InterPro" id="IPR055976">
    <property type="entry name" value="DUF7554"/>
</dbReference>
<feature type="transmembrane region" description="Helical" evidence="1">
    <location>
        <begin position="54"/>
        <end position="72"/>
    </location>
</feature>